<dbReference type="AlphaFoldDB" id="A0A5J6MRB3"/>
<feature type="domain" description="ABC transmembrane type-1" evidence="9">
    <location>
        <begin position="86"/>
        <end position="293"/>
    </location>
</feature>
<reference evidence="10 11" key="1">
    <citation type="submission" date="2019-08" db="EMBL/GenBank/DDBJ databases">
        <title>Hyperibacter terrae gen. nov., sp. nov. and Hyperibacter viscosus sp. nov., two new members in the family Rhodospirillaceae isolated from the rhizosphere of Hypericum perforatum.</title>
        <authorList>
            <person name="Noviana Z."/>
        </authorList>
    </citation>
    <scope>NUCLEOTIDE SEQUENCE [LARGE SCALE GENOMIC DNA]</scope>
    <source>
        <strain evidence="10 11">R5913</strain>
    </source>
</reference>
<feature type="transmembrane region" description="Helical" evidence="8">
    <location>
        <begin position="37"/>
        <end position="58"/>
    </location>
</feature>
<dbReference type="PANTHER" id="PTHR42929:SF1">
    <property type="entry name" value="INNER MEMBRANE ABC TRANSPORTER PERMEASE PROTEIN YDCU-RELATED"/>
    <property type="match status" value="1"/>
</dbReference>
<keyword evidence="4" id="KW-1003">Cell membrane</keyword>
<keyword evidence="5 8" id="KW-0812">Transmembrane</keyword>
<evidence type="ECO:0000256" key="1">
    <source>
        <dbReference type="ARBA" id="ARBA00004651"/>
    </source>
</evidence>
<keyword evidence="6 8" id="KW-1133">Transmembrane helix</keyword>
<sequence>MAQLVDSASRIEPPQGGTGASLWRWVAAAGRRHSLPVLLLLLLGFVAPLLTIIAFSFMPPRSFSVWQWPTLENYRVIFEETYYTSFLWSLGMAVVTVTILIAICYPVAYGLAKTFGRWANLVTLVMVLPLFVSENVRLYGWVLFFIKGGVLLGSIKSLFGIELESILFQPVTIIFGMVYVYLPFMLFPMTLGVSMVPRDLVDAANDLGASRLQIFREVELPLAMPGIIIGSLLSFVLAVGAIAEAKVLGGQSVIPVTHDIEIAFTYAQNWPLGAGISVMLILIVGALVLAVLRRFDLDRILGRR</sequence>
<dbReference type="GO" id="GO:0055085">
    <property type="term" value="P:transmembrane transport"/>
    <property type="evidence" value="ECO:0007669"/>
    <property type="project" value="InterPro"/>
</dbReference>
<feature type="transmembrane region" description="Helical" evidence="8">
    <location>
        <begin position="86"/>
        <end position="108"/>
    </location>
</feature>
<dbReference type="InterPro" id="IPR000515">
    <property type="entry name" value="MetI-like"/>
</dbReference>
<accession>A0A5J6MRB3</accession>
<dbReference type="Proteomes" id="UP000326202">
    <property type="component" value="Chromosome"/>
</dbReference>
<evidence type="ECO:0000256" key="7">
    <source>
        <dbReference type="ARBA" id="ARBA00023136"/>
    </source>
</evidence>
<dbReference type="PANTHER" id="PTHR42929">
    <property type="entry name" value="INNER MEMBRANE ABC TRANSPORTER PERMEASE PROTEIN YDCU-RELATED-RELATED"/>
    <property type="match status" value="1"/>
</dbReference>
<dbReference type="RefSeq" id="WP_151179713.1">
    <property type="nucleotide sequence ID" value="NZ_CP042906.1"/>
</dbReference>
<evidence type="ECO:0000256" key="4">
    <source>
        <dbReference type="ARBA" id="ARBA00022475"/>
    </source>
</evidence>
<evidence type="ECO:0000256" key="5">
    <source>
        <dbReference type="ARBA" id="ARBA00022692"/>
    </source>
</evidence>
<comment type="subcellular location">
    <subcellularLocation>
        <location evidence="1 8">Cell membrane</location>
        <topology evidence="1 8">Multi-pass membrane protein</topology>
    </subcellularLocation>
</comment>
<feature type="transmembrane region" description="Helical" evidence="8">
    <location>
        <begin position="166"/>
        <end position="187"/>
    </location>
</feature>
<dbReference type="KEGG" id="htq:FRZ44_49820"/>
<dbReference type="OrthoDB" id="7915284at2"/>
<gene>
    <name evidence="10" type="ORF">FRZ44_49820</name>
</gene>
<feature type="transmembrane region" description="Helical" evidence="8">
    <location>
        <begin position="272"/>
        <end position="292"/>
    </location>
</feature>
<dbReference type="Pfam" id="PF00528">
    <property type="entry name" value="BPD_transp_1"/>
    <property type="match status" value="1"/>
</dbReference>
<dbReference type="CDD" id="cd06261">
    <property type="entry name" value="TM_PBP2"/>
    <property type="match status" value="1"/>
</dbReference>
<dbReference type="InterPro" id="IPR035906">
    <property type="entry name" value="MetI-like_sf"/>
</dbReference>
<evidence type="ECO:0000256" key="2">
    <source>
        <dbReference type="ARBA" id="ARBA00007069"/>
    </source>
</evidence>
<keyword evidence="3 8" id="KW-0813">Transport</keyword>
<evidence type="ECO:0000256" key="8">
    <source>
        <dbReference type="RuleBase" id="RU363032"/>
    </source>
</evidence>
<evidence type="ECO:0000313" key="10">
    <source>
        <dbReference type="EMBL" id="QEX19667.1"/>
    </source>
</evidence>
<dbReference type="GO" id="GO:0005886">
    <property type="term" value="C:plasma membrane"/>
    <property type="evidence" value="ECO:0007669"/>
    <property type="project" value="UniProtKB-SubCell"/>
</dbReference>
<evidence type="ECO:0000313" key="11">
    <source>
        <dbReference type="Proteomes" id="UP000326202"/>
    </source>
</evidence>
<organism evidence="10 11">
    <name type="scientific">Hypericibacter terrae</name>
    <dbReference type="NCBI Taxonomy" id="2602015"/>
    <lineage>
        <taxon>Bacteria</taxon>
        <taxon>Pseudomonadati</taxon>
        <taxon>Pseudomonadota</taxon>
        <taxon>Alphaproteobacteria</taxon>
        <taxon>Rhodospirillales</taxon>
        <taxon>Dongiaceae</taxon>
        <taxon>Hypericibacter</taxon>
    </lineage>
</organism>
<keyword evidence="7 8" id="KW-0472">Membrane</keyword>
<feature type="transmembrane region" description="Helical" evidence="8">
    <location>
        <begin position="222"/>
        <end position="243"/>
    </location>
</feature>
<dbReference type="EMBL" id="CP042906">
    <property type="protein sequence ID" value="QEX19667.1"/>
    <property type="molecule type" value="Genomic_DNA"/>
</dbReference>
<dbReference type="SUPFAM" id="SSF161098">
    <property type="entry name" value="MetI-like"/>
    <property type="match status" value="1"/>
</dbReference>
<dbReference type="PROSITE" id="PS50928">
    <property type="entry name" value="ABC_TM1"/>
    <property type="match status" value="1"/>
</dbReference>
<name>A0A5J6MRB3_9PROT</name>
<evidence type="ECO:0000256" key="3">
    <source>
        <dbReference type="ARBA" id="ARBA00022448"/>
    </source>
</evidence>
<proteinExistence type="inferred from homology"/>
<evidence type="ECO:0000259" key="9">
    <source>
        <dbReference type="PROSITE" id="PS50928"/>
    </source>
</evidence>
<keyword evidence="11" id="KW-1185">Reference proteome</keyword>
<comment type="similarity">
    <text evidence="2">Belongs to the binding-protein-dependent transport system permease family. CysTW subfamily.</text>
</comment>
<evidence type="ECO:0000256" key="6">
    <source>
        <dbReference type="ARBA" id="ARBA00022989"/>
    </source>
</evidence>
<dbReference type="Gene3D" id="1.10.3720.10">
    <property type="entry name" value="MetI-like"/>
    <property type="match status" value="1"/>
</dbReference>
<protein>
    <submittedName>
        <fullName evidence="10">Spermidine/putrescine ABC transporter permease</fullName>
    </submittedName>
</protein>